<dbReference type="Pfam" id="PF07693">
    <property type="entry name" value="KAP_NTPase"/>
    <property type="match status" value="1"/>
</dbReference>
<dbReference type="RefSeq" id="WP_159454018.1">
    <property type="nucleotide sequence ID" value="NZ_FWFX01000004.1"/>
</dbReference>
<evidence type="ECO:0000313" key="3">
    <source>
        <dbReference type="Proteomes" id="UP000193061"/>
    </source>
</evidence>
<dbReference type="SUPFAM" id="SSF52540">
    <property type="entry name" value="P-loop containing nucleoside triphosphate hydrolases"/>
    <property type="match status" value="1"/>
</dbReference>
<reference evidence="2 3" key="1">
    <citation type="submission" date="2017-03" db="EMBL/GenBank/DDBJ databases">
        <authorList>
            <person name="Afonso C.L."/>
            <person name="Miller P.J."/>
            <person name="Scott M.A."/>
            <person name="Spackman E."/>
            <person name="Goraichik I."/>
            <person name="Dimitrov K.M."/>
            <person name="Suarez D.L."/>
            <person name="Swayne D.E."/>
        </authorList>
    </citation>
    <scope>NUCLEOTIDE SEQUENCE [LARGE SCALE GENOMIC DNA]</scope>
    <source>
        <strain evidence="2 3">CECT 7450</strain>
    </source>
</reference>
<gene>
    <name evidence="2" type="ORF">ROA7450_01527</name>
</gene>
<dbReference type="AlphaFoldDB" id="A0A1X6YX11"/>
<feature type="domain" description="KAP NTPase" evidence="1">
    <location>
        <begin position="18"/>
        <end position="304"/>
    </location>
</feature>
<dbReference type="PANTHER" id="PTHR22674:SF6">
    <property type="entry name" value="NTPASE KAP FAMILY P-LOOP DOMAIN-CONTAINING PROTEIN 1"/>
    <property type="match status" value="1"/>
</dbReference>
<organism evidence="2 3">
    <name type="scientific">Roseovarius albus</name>
    <dbReference type="NCBI Taxonomy" id="1247867"/>
    <lineage>
        <taxon>Bacteria</taxon>
        <taxon>Pseudomonadati</taxon>
        <taxon>Pseudomonadota</taxon>
        <taxon>Alphaproteobacteria</taxon>
        <taxon>Rhodobacterales</taxon>
        <taxon>Roseobacteraceae</taxon>
        <taxon>Roseovarius</taxon>
    </lineage>
</organism>
<dbReference type="Proteomes" id="UP000193061">
    <property type="component" value="Unassembled WGS sequence"/>
</dbReference>
<dbReference type="OrthoDB" id="88903at2"/>
<sequence>MIDDEPLVNAKQDKLGFRAIADNLASAFLQNDLSRGFVVGVEGAWGSGKSSLVNMALDELEKRQGGPKVIRFAPWLVGSRNELLAQLFADLEPVVLETLPEREKDDTKKILERYAQASSSIAALADLAELAGAPYAGFVAKFLRKSGDKAAELSETSLGELNEKLRGKLELLNRPIVIFVDDLDRLEPSEVAEVLRLVKAVADFPNVAYILAYDLDVIAASVQTALQIPNGKSYLEKVVQASFKVPNAMSFDLRNWLKAEMSKLLNGAKMEAGVESRLEGVYHQWCNEFLETPRDVVRVVNSLKLNFVPVRDKVDPGDMVFLHLVRSKNHNLFNWIERYVSTLSGIGDWGYVAPGADRRFGRELLEVIDKSGEEEIRFIFDLQSHLPGLNRISLTQERNEFKVFSLSSADELKAFMREQRLASPSHFSYYFSFSSPSGNLDDSYVDQFLITCEQQPEKALASFRKLINSQRPQGGRLAEVLIDRIVGLSANISANQVAGLFQVMGEAIDELVPFAKTNSGYVEFLKGNRREIFGLIDQIEVKEARTKTLQNLFTTAKSFAWLASIIRETTFAHGTVGTKGEPKESWLLSEDEFEICKKLFVTRLTETPPAELLNVPHFLKLMFAWYQLGDTDGPRTWIRDQTERDEDFIKVLGAMTSWSESSPGGVNYNIRPETLNSFFEGVNGVKKRLKRITLDNTIAPDVRSAAQKHLDEIEEWPNESGKSDSAL</sequence>
<dbReference type="PANTHER" id="PTHR22674">
    <property type="entry name" value="NTPASE, KAP FAMILY P-LOOP DOMAIN-CONTAINING 1"/>
    <property type="match status" value="1"/>
</dbReference>
<dbReference type="EMBL" id="FWFX01000004">
    <property type="protein sequence ID" value="SLN34250.1"/>
    <property type="molecule type" value="Genomic_DNA"/>
</dbReference>
<dbReference type="InterPro" id="IPR052754">
    <property type="entry name" value="NTPase_KAP_P-loop"/>
</dbReference>
<protein>
    <submittedName>
        <fullName evidence="2">KAP family P-loop domain protein</fullName>
    </submittedName>
</protein>
<dbReference type="Gene3D" id="3.40.50.300">
    <property type="entry name" value="P-loop containing nucleotide triphosphate hydrolases"/>
    <property type="match status" value="1"/>
</dbReference>
<dbReference type="InterPro" id="IPR011646">
    <property type="entry name" value="KAP_P-loop"/>
</dbReference>
<keyword evidence="3" id="KW-1185">Reference proteome</keyword>
<accession>A0A1X6YX11</accession>
<evidence type="ECO:0000259" key="1">
    <source>
        <dbReference type="Pfam" id="PF07693"/>
    </source>
</evidence>
<dbReference type="InterPro" id="IPR027417">
    <property type="entry name" value="P-loop_NTPase"/>
</dbReference>
<name>A0A1X6YX11_9RHOB</name>
<proteinExistence type="predicted"/>
<evidence type="ECO:0000313" key="2">
    <source>
        <dbReference type="EMBL" id="SLN34250.1"/>
    </source>
</evidence>